<feature type="compositionally biased region" description="Basic and acidic residues" evidence="10">
    <location>
        <begin position="40"/>
        <end position="53"/>
    </location>
</feature>
<evidence type="ECO:0000256" key="3">
    <source>
        <dbReference type="ARBA" id="ARBA00022490"/>
    </source>
</evidence>
<dbReference type="CDD" id="cd16536">
    <property type="entry name" value="RING-HC_RNF10"/>
    <property type="match status" value="1"/>
</dbReference>
<feature type="domain" description="RING-type" evidence="11">
    <location>
        <begin position="195"/>
        <end position="236"/>
    </location>
</feature>
<evidence type="ECO:0000313" key="12">
    <source>
        <dbReference type="Proteomes" id="UP000694941"/>
    </source>
</evidence>
<feature type="region of interest" description="Disordered" evidence="10">
    <location>
        <begin position="748"/>
        <end position="773"/>
    </location>
</feature>
<dbReference type="InterPro" id="IPR013083">
    <property type="entry name" value="Znf_RING/FYVE/PHD"/>
</dbReference>
<feature type="region of interest" description="Disordered" evidence="10">
    <location>
        <begin position="640"/>
        <end position="683"/>
    </location>
</feature>
<dbReference type="InterPro" id="IPR039739">
    <property type="entry name" value="MAG2/RNF10"/>
</dbReference>
<feature type="compositionally biased region" description="Polar residues" evidence="10">
    <location>
        <begin position="13"/>
        <end position="23"/>
    </location>
</feature>
<evidence type="ECO:0000313" key="13">
    <source>
        <dbReference type="RefSeq" id="XP_013788687.1"/>
    </source>
</evidence>
<evidence type="ECO:0000256" key="7">
    <source>
        <dbReference type="ARBA" id="ARBA00035131"/>
    </source>
</evidence>
<dbReference type="Proteomes" id="UP000694941">
    <property type="component" value="Unplaced"/>
</dbReference>
<dbReference type="Pfam" id="PF00097">
    <property type="entry name" value="zf-C3HC4"/>
    <property type="match status" value="1"/>
</dbReference>
<protein>
    <recommendedName>
        <fullName evidence="7">E3 ubiquitin-protein ligase RNF10</fullName>
    </recommendedName>
    <alternativeName>
        <fullName evidence="8">RING finger protein 10</fullName>
    </alternativeName>
</protein>
<dbReference type="InterPro" id="IPR018957">
    <property type="entry name" value="Znf_C3HC4_RING-type"/>
</dbReference>
<dbReference type="PROSITE" id="PS50089">
    <property type="entry name" value="ZF_RING_2"/>
    <property type="match status" value="1"/>
</dbReference>
<evidence type="ECO:0000256" key="6">
    <source>
        <dbReference type="ARBA" id="ARBA00022833"/>
    </source>
</evidence>
<proteinExistence type="inferred from homology"/>
<feature type="region of interest" description="Disordered" evidence="10">
    <location>
        <begin position="1"/>
        <end position="86"/>
    </location>
</feature>
<dbReference type="GeneID" id="106472548"/>
<evidence type="ECO:0000256" key="8">
    <source>
        <dbReference type="ARBA" id="ARBA00035390"/>
    </source>
</evidence>
<dbReference type="PANTHER" id="PTHR12983">
    <property type="entry name" value="RING FINGER 10 FAMILY MEMBER"/>
    <property type="match status" value="1"/>
</dbReference>
<feature type="compositionally biased region" description="Basic and acidic residues" evidence="10">
    <location>
        <begin position="1"/>
        <end position="11"/>
    </location>
</feature>
<evidence type="ECO:0000256" key="4">
    <source>
        <dbReference type="ARBA" id="ARBA00022723"/>
    </source>
</evidence>
<accession>A0ABM1BU44</accession>
<name>A0ABM1BU44_LIMPO</name>
<comment type="subcellular location">
    <subcellularLocation>
        <location evidence="1">Cytoplasm</location>
    </subcellularLocation>
</comment>
<evidence type="ECO:0000256" key="10">
    <source>
        <dbReference type="SAM" id="MobiDB-lite"/>
    </source>
</evidence>
<feature type="region of interest" description="Disordered" evidence="10">
    <location>
        <begin position="696"/>
        <end position="715"/>
    </location>
</feature>
<keyword evidence="4" id="KW-0479">Metal-binding</keyword>
<keyword evidence="3" id="KW-0963">Cytoplasm</keyword>
<evidence type="ECO:0000259" key="11">
    <source>
        <dbReference type="PROSITE" id="PS50089"/>
    </source>
</evidence>
<evidence type="ECO:0000256" key="9">
    <source>
        <dbReference type="PROSITE-ProRule" id="PRU00175"/>
    </source>
</evidence>
<feature type="compositionally biased region" description="Polar residues" evidence="10">
    <location>
        <begin position="659"/>
        <end position="683"/>
    </location>
</feature>
<dbReference type="SMART" id="SM00184">
    <property type="entry name" value="RING"/>
    <property type="match status" value="1"/>
</dbReference>
<feature type="compositionally biased region" description="Polar residues" evidence="10">
    <location>
        <begin position="76"/>
        <end position="86"/>
    </location>
</feature>
<feature type="compositionally biased region" description="Polar residues" evidence="10">
    <location>
        <begin position="706"/>
        <end position="715"/>
    </location>
</feature>
<dbReference type="InterPro" id="IPR001841">
    <property type="entry name" value="Znf_RING"/>
</dbReference>
<gene>
    <name evidence="13" type="primary">LOC106472548</name>
</gene>
<keyword evidence="5 9" id="KW-0863">Zinc-finger</keyword>
<dbReference type="Gene3D" id="3.30.40.10">
    <property type="entry name" value="Zinc/RING finger domain, C3HC4 (zinc finger)"/>
    <property type="match status" value="1"/>
</dbReference>
<keyword evidence="12" id="KW-1185">Reference proteome</keyword>
<organism evidence="12 13">
    <name type="scientific">Limulus polyphemus</name>
    <name type="common">Atlantic horseshoe crab</name>
    <dbReference type="NCBI Taxonomy" id="6850"/>
    <lineage>
        <taxon>Eukaryota</taxon>
        <taxon>Metazoa</taxon>
        <taxon>Ecdysozoa</taxon>
        <taxon>Arthropoda</taxon>
        <taxon>Chelicerata</taxon>
        <taxon>Merostomata</taxon>
        <taxon>Xiphosura</taxon>
        <taxon>Limulidae</taxon>
        <taxon>Limulus</taxon>
    </lineage>
</organism>
<dbReference type="SUPFAM" id="SSF57850">
    <property type="entry name" value="RING/U-box"/>
    <property type="match status" value="1"/>
</dbReference>
<sequence length="785" mass="88874">MLDESTMERKGTGRSSSSKTNGPDSKVKQDATPKYPRSTKQRENPGVRSEPIRKPTPQRSRTTNDKRPRPRCGINISKNNGPNYNGDRSQIVEDMGAEVGSAQNPGSKKINLNHLLNFTFTPRECGYGGNLRHKGGPQRRSTLPRYNKEKFLQANYQFIVRKDGNYTVHSVDPDILVDWSLVEEVRVPSYEVPSCPICLYPPTAAKITRCGHIYCWSCILHYLSLSDNSWRKCPICYEAVHKDDLKSVDFVNKITQKIGDIISLSLMRRDKGSVFAVPVTHWNGVIEKPFYIDEDAATTCFQKLLLASPEQVNTILNRERYEMLAQLKEEGDTPESCYIESALQILNEREGALQKQQLLQEETSLLMSQLHISKAFPSYGADDALNVAALRSEEWKTEKNKSYVDPFADENDDLVNLSATGSNENTVLLTNSSASIFTEEQLFSNAGTGSGIQICERTSFLELNNPQSCTDVERIDTKKFGRENYYFYQASDGQNIFLHALNVRMLVKEYGSLENCPATITAKILELEGASVDEASRKRMRYLRHLPVTCEFQFVELELKPPVVSKATVDMFMSEIVKRRRLRSRKAQQEKNREKYIEIEERKKLGKCPGARYHLDSLHHFPTWTGPENFNLEIQHLTDIPPSRPEEESISSETSSTTDLVSTAASDSPQIHSFSSSEDNATVRPTSFAEMLRESKSKHDHWGQPVKQQGKQTASYDIKVKEASSAEEDYVPVPEYHQSFSDAFQAALDSISQQNTSHEQEQRGGKKKKKVKKMVLIATTMNRGK</sequence>
<keyword evidence="6" id="KW-0862">Zinc</keyword>
<comment type="similarity">
    <text evidence="2">Belongs to the RNF10 family.</text>
</comment>
<evidence type="ECO:0000256" key="5">
    <source>
        <dbReference type="ARBA" id="ARBA00022771"/>
    </source>
</evidence>
<dbReference type="RefSeq" id="XP_013788687.1">
    <property type="nucleotide sequence ID" value="XM_013933233.2"/>
</dbReference>
<evidence type="ECO:0000256" key="1">
    <source>
        <dbReference type="ARBA" id="ARBA00004496"/>
    </source>
</evidence>
<dbReference type="PROSITE" id="PS00518">
    <property type="entry name" value="ZF_RING_1"/>
    <property type="match status" value="1"/>
</dbReference>
<reference evidence="13" key="1">
    <citation type="submission" date="2025-08" db="UniProtKB">
        <authorList>
            <consortium name="RefSeq"/>
        </authorList>
    </citation>
    <scope>IDENTIFICATION</scope>
    <source>
        <tissue evidence="13">Muscle</tissue>
    </source>
</reference>
<dbReference type="InterPro" id="IPR017907">
    <property type="entry name" value="Znf_RING_CS"/>
</dbReference>
<dbReference type="PANTHER" id="PTHR12983:SF9">
    <property type="entry name" value="E3 UBIQUITIN-PROTEIN LIGASE RNF10"/>
    <property type="match status" value="1"/>
</dbReference>
<evidence type="ECO:0000256" key="2">
    <source>
        <dbReference type="ARBA" id="ARBA00008117"/>
    </source>
</evidence>